<sequence length="184" mass="20150">MDHDYNEPAALALSDVVHDEPLPDDHQHHHLHTISVSSPSRPHSPPAPSPFQHQPSTHVPREPHDLQFLSSTPEPDHDHALAPGLSAEGMHSYTIEQLEREISSFLHHGNSATFQGAASRQDGEEDAASSPDLSSQPPHASEASMTDVERGVDALAGIFGLSFNNITASYRHIRRPRTSAPRKR</sequence>
<reference evidence="1" key="1">
    <citation type="submission" date="2022-08" db="EMBL/GenBank/DDBJ databases">
        <title>Genome Sequence of Pycnoporus sanguineus.</title>
        <authorList>
            <person name="Buettner E."/>
        </authorList>
    </citation>
    <scope>NUCLEOTIDE SEQUENCE</scope>
    <source>
        <strain evidence="1">CG-C14</strain>
    </source>
</reference>
<evidence type="ECO:0000313" key="2">
    <source>
        <dbReference type="Proteomes" id="UP001144978"/>
    </source>
</evidence>
<gene>
    <name evidence="1" type="ORF">NUW54_g918</name>
</gene>
<keyword evidence="2" id="KW-1185">Reference proteome</keyword>
<protein>
    <submittedName>
        <fullName evidence="1">Uncharacterized protein</fullName>
    </submittedName>
</protein>
<evidence type="ECO:0000313" key="1">
    <source>
        <dbReference type="EMBL" id="KAJ3015938.1"/>
    </source>
</evidence>
<accession>A0ACC1Q7V0</accession>
<organism evidence="1 2">
    <name type="scientific">Trametes sanguinea</name>
    <dbReference type="NCBI Taxonomy" id="158606"/>
    <lineage>
        <taxon>Eukaryota</taxon>
        <taxon>Fungi</taxon>
        <taxon>Dikarya</taxon>
        <taxon>Basidiomycota</taxon>
        <taxon>Agaricomycotina</taxon>
        <taxon>Agaricomycetes</taxon>
        <taxon>Polyporales</taxon>
        <taxon>Polyporaceae</taxon>
        <taxon>Trametes</taxon>
    </lineage>
</organism>
<comment type="caution">
    <text evidence="1">The sequence shown here is derived from an EMBL/GenBank/DDBJ whole genome shotgun (WGS) entry which is preliminary data.</text>
</comment>
<proteinExistence type="predicted"/>
<name>A0ACC1Q7V0_9APHY</name>
<dbReference type="EMBL" id="JANSHE010000137">
    <property type="protein sequence ID" value="KAJ3015938.1"/>
    <property type="molecule type" value="Genomic_DNA"/>
</dbReference>
<dbReference type="Proteomes" id="UP001144978">
    <property type="component" value="Unassembled WGS sequence"/>
</dbReference>